<dbReference type="AlphaFoldDB" id="A0A450S297"/>
<name>A0A450S297_9GAMM</name>
<feature type="region of interest" description="Disordered" evidence="1">
    <location>
        <begin position="1"/>
        <end position="48"/>
    </location>
</feature>
<accession>A0A450S297</accession>
<sequence length="62" mass="6377">MGGDPREMGGDPTFSGSQALLGNEKTRKAGAWEPEPKPPGILATTRLPDTPVGSAALLVGKF</sequence>
<proteinExistence type="predicted"/>
<gene>
    <name evidence="2" type="ORF">BECKDK2373B_GA0170837_101117</name>
</gene>
<protein>
    <submittedName>
        <fullName evidence="2">Uncharacterized protein</fullName>
    </submittedName>
</protein>
<reference evidence="2" key="1">
    <citation type="submission" date="2019-02" db="EMBL/GenBank/DDBJ databases">
        <authorList>
            <person name="Gruber-Vodicka R. H."/>
            <person name="Seah K. B. B."/>
        </authorList>
    </citation>
    <scope>NUCLEOTIDE SEQUENCE</scope>
    <source>
        <strain evidence="2">BECK_DK47</strain>
    </source>
</reference>
<evidence type="ECO:0000313" key="2">
    <source>
        <dbReference type="EMBL" id="VFJ45764.1"/>
    </source>
</evidence>
<dbReference type="EMBL" id="CAADEX010000011">
    <property type="protein sequence ID" value="VFJ45764.1"/>
    <property type="molecule type" value="Genomic_DNA"/>
</dbReference>
<evidence type="ECO:0000256" key="1">
    <source>
        <dbReference type="SAM" id="MobiDB-lite"/>
    </source>
</evidence>
<organism evidence="2">
    <name type="scientific">Candidatus Kentrum sp. DK</name>
    <dbReference type="NCBI Taxonomy" id="2126562"/>
    <lineage>
        <taxon>Bacteria</taxon>
        <taxon>Pseudomonadati</taxon>
        <taxon>Pseudomonadota</taxon>
        <taxon>Gammaproteobacteria</taxon>
        <taxon>Candidatus Kentrum</taxon>
    </lineage>
</organism>